<reference evidence="4" key="1">
    <citation type="submission" date="2021-02" db="EMBL/GenBank/DDBJ databases">
        <authorList>
            <person name="Nowell W R."/>
        </authorList>
    </citation>
    <scope>NUCLEOTIDE SEQUENCE</scope>
</reference>
<sequence length="126" mass="14312">MSSVVAVVFEYIQAFLILIYYWIKALGSTLFVQKIVKNVENDIILITGAGSGLGRGIAKRFAYYGATVILWDVNEKGNEETKREILADYPRTKVYSMKVDLCDRNDIYRVAHQVRNEVGDVTMIIN</sequence>
<dbReference type="InterPro" id="IPR036291">
    <property type="entry name" value="NAD(P)-bd_dom_sf"/>
</dbReference>
<name>A0A820J3F6_9BILA</name>
<comment type="similarity">
    <text evidence="1">Belongs to the short-chain dehydrogenases/reductases (SDR) family.</text>
</comment>
<proteinExistence type="inferred from homology"/>
<dbReference type="PANTHER" id="PTHR24322">
    <property type="entry name" value="PKSB"/>
    <property type="match status" value="1"/>
</dbReference>
<keyword evidence="3" id="KW-1133">Transmembrane helix</keyword>
<feature type="transmembrane region" description="Helical" evidence="3">
    <location>
        <begin position="6"/>
        <end position="23"/>
    </location>
</feature>
<organism evidence="4 5">
    <name type="scientific">Adineta steineri</name>
    <dbReference type="NCBI Taxonomy" id="433720"/>
    <lineage>
        <taxon>Eukaryota</taxon>
        <taxon>Metazoa</taxon>
        <taxon>Spiralia</taxon>
        <taxon>Gnathifera</taxon>
        <taxon>Rotifera</taxon>
        <taxon>Eurotatoria</taxon>
        <taxon>Bdelloidea</taxon>
        <taxon>Adinetida</taxon>
        <taxon>Adinetidae</taxon>
        <taxon>Adineta</taxon>
    </lineage>
</organism>
<dbReference type="GO" id="GO:0016616">
    <property type="term" value="F:oxidoreductase activity, acting on the CH-OH group of donors, NAD or NADP as acceptor"/>
    <property type="evidence" value="ECO:0007669"/>
    <property type="project" value="TreeGrafter"/>
</dbReference>
<evidence type="ECO:0000256" key="3">
    <source>
        <dbReference type="SAM" id="Phobius"/>
    </source>
</evidence>
<keyword evidence="3" id="KW-0472">Membrane</keyword>
<accession>A0A820J3F6</accession>
<dbReference type="AlphaFoldDB" id="A0A820J3F6"/>
<dbReference type="Proteomes" id="UP000663868">
    <property type="component" value="Unassembled WGS sequence"/>
</dbReference>
<evidence type="ECO:0000313" key="5">
    <source>
        <dbReference type="Proteomes" id="UP000663868"/>
    </source>
</evidence>
<dbReference type="SUPFAM" id="SSF51735">
    <property type="entry name" value="NAD(P)-binding Rossmann-fold domains"/>
    <property type="match status" value="1"/>
</dbReference>
<dbReference type="EMBL" id="CAJOBB010015674">
    <property type="protein sequence ID" value="CAF4319548.1"/>
    <property type="molecule type" value="Genomic_DNA"/>
</dbReference>
<keyword evidence="2" id="KW-0560">Oxidoreductase</keyword>
<evidence type="ECO:0000313" key="4">
    <source>
        <dbReference type="EMBL" id="CAF4319548.1"/>
    </source>
</evidence>
<dbReference type="PRINTS" id="PR00081">
    <property type="entry name" value="GDHRDH"/>
</dbReference>
<gene>
    <name evidence="4" type="ORF">KXQ929_LOCUS46546</name>
</gene>
<feature type="non-terminal residue" evidence="4">
    <location>
        <position position="1"/>
    </location>
</feature>
<comment type="caution">
    <text evidence="4">The sequence shown here is derived from an EMBL/GenBank/DDBJ whole genome shotgun (WGS) entry which is preliminary data.</text>
</comment>
<dbReference type="InterPro" id="IPR002347">
    <property type="entry name" value="SDR_fam"/>
</dbReference>
<evidence type="ECO:0000256" key="2">
    <source>
        <dbReference type="ARBA" id="ARBA00023002"/>
    </source>
</evidence>
<keyword evidence="3" id="KW-0812">Transmembrane</keyword>
<dbReference type="Pfam" id="PF00106">
    <property type="entry name" value="adh_short"/>
    <property type="match status" value="1"/>
</dbReference>
<evidence type="ECO:0000256" key="1">
    <source>
        <dbReference type="ARBA" id="ARBA00006484"/>
    </source>
</evidence>
<dbReference type="PANTHER" id="PTHR24322:SF736">
    <property type="entry name" value="RETINOL DEHYDROGENASE 10"/>
    <property type="match status" value="1"/>
</dbReference>
<dbReference type="Gene3D" id="3.40.50.720">
    <property type="entry name" value="NAD(P)-binding Rossmann-like Domain"/>
    <property type="match status" value="1"/>
</dbReference>
<protein>
    <submittedName>
        <fullName evidence="4">Uncharacterized protein</fullName>
    </submittedName>
</protein>